<evidence type="ECO:0000313" key="10">
    <source>
        <dbReference type="Proteomes" id="UP000283310"/>
    </source>
</evidence>
<dbReference type="InterPro" id="IPR051161">
    <property type="entry name" value="Mannose-6P_isomerase_type2"/>
</dbReference>
<comment type="caution">
    <text evidence="9">The sequence shown here is derived from an EMBL/GenBank/DDBJ whole genome shotgun (WGS) entry which is preliminary data.</text>
</comment>
<feature type="domain" description="Nucleotidyl transferase" evidence="8">
    <location>
        <begin position="6"/>
        <end position="282"/>
    </location>
</feature>
<dbReference type="GO" id="GO:0004475">
    <property type="term" value="F:mannose-1-phosphate guanylyltransferase (GTP) activity"/>
    <property type="evidence" value="ECO:0007669"/>
    <property type="project" value="UniProtKB-EC"/>
</dbReference>
<keyword evidence="3 9" id="KW-0808">Transferase</keyword>
<evidence type="ECO:0000256" key="7">
    <source>
        <dbReference type="ARBA" id="ARBA00047343"/>
    </source>
</evidence>
<evidence type="ECO:0000256" key="5">
    <source>
        <dbReference type="ARBA" id="ARBA00022741"/>
    </source>
</evidence>
<dbReference type="GO" id="GO:0005525">
    <property type="term" value="F:GTP binding"/>
    <property type="evidence" value="ECO:0007669"/>
    <property type="project" value="UniProtKB-KW"/>
</dbReference>
<dbReference type="Proteomes" id="UP000283310">
    <property type="component" value="Unassembled WGS sequence"/>
</dbReference>
<keyword evidence="4 9" id="KW-0548">Nucleotidyltransferase</keyword>
<dbReference type="CDD" id="cd02509">
    <property type="entry name" value="GDP-M1P_Guanylyltransferase"/>
    <property type="match status" value="1"/>
</dbReference>
<dbReference type="Gene3D" id="3.90.550.10">
    <property type="entry name" value="Spore Coat Polysaccharide Biosynthesis Protein SpsA, Chain A"/>
    <property type="match status" value="1"/>
</dbReference>
<dbReference type="RefSeq" id="WP_117903315.1">
    <property type="nucleotide sequence ID" value="NZ_JADNPL010000008.1"/>
</dbReference>
<dbReference type="EC" id="2.7.7.13" evidence="2"/>
<comment type="catalytic activity">
    <reaction evidence="7">
        <text>alpha-D-mannose 1-phosphate + GTP + H(+) = GDP-alpha-D-mannose + diphosphate</text>
        <dbReference type="Rhea" id="RHEA:15229"/>
        <dbReference type="ChEBI" id="CHEBI:15378"/>
        <dbReference type="ChEBI" id="CHEBI:33019"/>
        <dbReference type="ChEBI" id="CHEBI:37565"/>
        <dbReference type="ChEBI" id="CHEBI:57527"/>
        <dbReference type="ChEBI" id="CHEBI:58409"/>
        <dbReference type="EC" id="2.7.7.13"/>
    </reaction>
</comment>
<evidence type="ECO:0000313" key="9">
    <source>
        <dbReference type="EMBL" id="RGR14885.1"/>
    </source>
</evidence>
<keyword evidence="5" id="KW-0547">Nucleotide-binding</keyword>
<dbReference type="FunFam" id="3.90.550.10:FF:000046">
    <property type="entry name" value="Mannose-1-phosphate guanylyltransferase (GDP)"/>
    <property type="match status" value="1"/>
</dbReference>
<gene>
    <name evidence="9" type="ORF">DWY65_06535</name>
</gene>
<evidence type="ECO:0000256" key="4">
    <source>
        <dbReference type="ARBA" id="ARBA00022695"/>
    </source>
</evidence>
<dbReference type="Pfam" id="PF00483">
    <property type="entry name" value="NTP_transferase"/>
    <property type="match status" value="1"/>
</dbReference>
<dbReference type="InterPro" id="IPR005835">
    <property type="entry name" value="NTP_transferase_dom"/>
</dbReference>
<evidence type="ECO:0000259" key="8">
    <source>
        <dbReference type="Pfam" id="PF00483"/>
    </source>
</evidence>
<organism evidence="9 10">
    <name type="scientific">Bacteroides stercoris</name>
    <dbReference type="NCBI Taxonomy" id="46506"/>
    <lineage>
        <taxon>Bacteria</taxon>
        <taxon>Pseudomonadati</taxon>
        <taxon>Bacteroidota</taxon>
        <taxon>Bacteroidia</taxon>
        <taxon>Bacteroidales</taxon>
        <taxon>Bacteroidaceae</taxon>
        <taxon>Bacteroides</taxon>
    </lineage>
</organism>
<comment type="similarity">
    <text evidence="1">Belongs to the mannose-6-phosphate isomerase type 2 family.</text>
</comment>
<evidence type="ECO:0000256" key="3">
    <source>
        <dbReference type="ARBA" id="ARBA00022679"/>
    </source>
</evidence>
<name>A0A412DQ42_BACSE</name>
<reference evidence="9 10" key="1">
    <citation type="submission" date="2018-08" db="EMBL/GenBank/DDBJ databases">
        <title>A genome reference for cultivated species of the human gut microbiota.</title>
        <authorList>
            <person name="Zou Y."/>
            <person name="Xue W."/>
            <person name="Luo G."/>
        </authorList>
    </citation>
    <scope>NUCLEOTIDE SEQUENCE [LARGE SCALE GENOMIC DNA]</scope>
    <source>
        <strain evidence="9 10">AF26-20BH</strain>
    </source>
</reference>
<dbReference type="SUPFAM" id="SSF53448">
    <property type="entry name" value="Nucleotide-diphospho-sugar transferases"/>
    <property type="match status" value="1"/>
</dbReference>
<evidence type="ECO:0000256" key="2">
    <source>
        <dbReference type="ARBA" id="ARBA00012387"/>
    </source>
</evidence>
<dbReference type="EMBL" id="QRTW01000008">
    <property type="protein sequence ID" value="RGR14885.1"/>
    <property type="molecule type" value="Genomic_DNA"/>
</dbReference>
<evidence type="ECO:0000256" key="1">
    <source>
        <dbReference type="ARBA" id="ARBA00006115"/>
    </source>
</evidence>
<sequence length="350" mass="39183">MENHIVIMAGGIGSRFWPMSTPEYPKQFIDVMGCGKSLIQLTVERFAPLCPMENFWVVTSEKYTDIVKEQLPDLPECNILAEPTARNTAPCIAYACWKIKKQHPQANIVVTPSDALVINTVEFQRVMRCALDFTATNCSIVTIGIKPSRPETGYGYIQAAELINGTEIYKVGAFKEKPDVETAKEYVAHGSYFWNAGIFVWNVDTITDAIRKFTPDLAAIMDEMSRDFYTAQEADTVERLFPTCEKISIDYAVMEKAESIYTLPAEFGWSDLGSWGSLRTLLPQDEYGNAGVGNDISLHNCRNCIIHTSGEKQVVVEGLDGYIIAERNGALLVCSLKEEQNIKRFTLKQN</sequence>
<evidence type="ECO:0000256" key="6">
    <source>
        <dbReference type="ARBA" id="ARBA00023134"/>
    </source>
</evidence>
<accession>A0A412DQ42</accession>
<keyword evidence="6" id="KW-0342">GTP-binding</keyword>
<protein>
    <recommendedName>
        <fullName evidence="2">mannose-1-phosphate guanylyltransferase</fullName>
        <ecNumber evidence="2">2.7.7.13</ecNumber>
    </recommendedName>
</protein>
<dbReference type="InterPro" id="IPR049577">
    <property type="entry name" value="GMPP_N"/>
</dbReference>
<dbReference type="PANTHER" id="PTHR46390:SF1">
    <property type="entry name" value="MANNOSE-1-PHOSPHATE GUANYLYLTRANSFERASE"/>
    <property type="match status" value="1"/>
</dbReference>
<dbReference type="GO" id="GO:0009298">
    <property type="term" value="P:GDP-mannose biosynthetic process"/>
    <property type="evidence" value="ECO:0007669"/>
    <property type="project" value="TreeGrafter"/>
</dbReference>
<dbReference type="SUPFAM" id="SSF159283">
    <property type="entry name" value="Guanosine diphospho-D-mannose pyrophosphorylase/mannose-6-phosphate isomerase linker domain"/>
    <property type="match status" value="1"/>
</dbReference>
<proteinExistence type="inferred from homology"/>
<dbReference type="InterPro" id="IPR029044">
    <property type="entry name" value="Nucleotide-diphossugar_trans"/>
</dbReference>
<dbReference type="PANTHER" id="PTHR46390">
    <property type="entry name" value="MANNOSE-1-PHOSPHATE GUANYLYLTRANSFERASE"/>
    <property type="match status" value="1"/>
</dbReference>
<dbReference type="AlphaFoldDB" id="A0A412DQ42"/>